<dbReference type="InterPro" id="IPR006710">
    <property type="entry name" value="Glyco_hydro_43"/>
</dbReference>
<dbReference type="GO" id="GO:0005975">
    <property type="term" value="P:carbohydrate metabolic process"/>
    <property type="evidence" value="ECO:0007669"/>
    <property type="project" value="InterPro"/>
</dbReference>
<dbReference type="InterPro" id="IPR050727">
    <property type="entry name" value="GH43_arabinanases"/>
</dbReference>
<dbReference type="InterPro" id="IPR023296">
    <property type="entry name" value="Glyco_hydro_beta-prop_sf"/>
</dbReference>
<dbReference type="OrthoDB" id="9759709at2"/>
<evidence type="ECO:0000256" key="1">
    <source>
        <dbReference type="ARBA" id="ARBA00004834"/>
    </source>
</evidence>
<evidence type="ECO:0000313" key="8">
    <source>
        <dbReference type="Proteomes" id="UP000192746"/>
    </source>
</evidence>
<evidence type="ECO:0000256" key="5">
    <source>
        <dbReference type="RuleBase" id="RU361187"/>
    </source>
</evidence>
<keyword evidence="8" id="KW-1185">Reference proteome</keyword>
<evidence type="ECO:0000313" key="7">
    <source>
        <dbReference type="EMBL" id="ORL44134.1"/>
    </source>
</evidence>
<dbReference type="Proteomes" id="UP000192746">
    <property type="component" value="Unassembled WGS sequence"/>
</dbReference>
<feature type="signal peptide" evidence="6">
    <location>
        <begin position="1"/>
        <end position="19"/>
    </location>
</feature>
<dbReference type="Pfam" id="PF04616">
    <property type="entry name" value="Glyco_hydro_43"/>
    <property type="match status" value="1"/>
</dbReference>
<reference evidence="7 8" key="1">
    <citation type="submission" date="2013-04" db="EMBL/GenBank/DDBJ databases">
        <title>Zunongwangia sp. 22II14-10F7 Genome Sequencing.</title>
        <authorList>
            <person name="Lai Q."/>
            <person name="Shao Z."/>
        </authorList>
    </citation>
    <scope>NUCLEOTIDE SEQUENCE [LARGE SCALE GENOMIC DNA]</scope>
    <source>
        <strain evidence="7 8">22II14-10F7</strain>
    </source>
</reference>
<dbReference type="CDD" id="cd08984">
    <property type="entry name" value="GH43-like"/>
    <property type="match status" value="1"/>
</dbReference>
<comment type="similarity">
    <text evidence="2 5">Belongs to the glycosyl hydrolase 43 family.</text>
</comment>
<protein>
    <submittedName>
        <fullName evidence="7">Glycosyl hydrolase family 32 domain protein</fullName>
    </submittedName>
</protein>
<dbReference type="AlphaFoldDB" id="A0A1Y1T0J6"/>
<proteinExistence type="inferred from homology"/>
<evidence type="ECO:0000256" key="4">
    <source>
        <dbReference type="ARBA" id="ARBA00023295"/>
    </source>
</evidence>
<keyword evidence="4 5" id="KW-0326">Glycosidase</keyword>
<dbReference type="PANTHER" id="PTHR43301:SF3">
    <property type="entry name" value="ARABINAN ENDO-1,5-ALPHA-L-ARABINOSIDASE A-RELATED"/>
    <property type="match status" value="1"/>
</dbReference>
<feature type="chain" id="PRO_5012824422" evidence="6">
    <location>
        <begin position="20"/>
        <end position="334"/>
    </location>
</feature>
<dbReference type="EMBL" id="ARYN01000018">
    <property type="protein sequence ID" value="ORL44134.1"/>
    <property type="molecule type" value="Genomic_DNA"/>
</dbReference>
<sequence length="334" mass="38847">MYKNLLFLLILGISTSIFAQKNIAEKPLFRDPVQDGAADPVIILNRKTKKYVMFYTNRRAKADSLPGVSWVHGTKIGYATSKNGKDWTYEGTANFEGQPQDQNDLTFWAPDVIYHEGTYHMYVTIVPGVFEGWYHPRYISHYTSKNLKDWTYQSDLDLSSKRCIDAYVFEMQDGTFRMYYNNENDNKSIYFADSKDLYHWEDSGKKVVSTRGEGAVVFQWKDTNWMIIDSWNGLSVFQSDDLVNWKKQEERILEKPGTGKDDKVKGGHADVIVQDGQAYIFYFTHPERTPENKGVDEYHTRRSSIQVAELQYENGKITCDRDQPVRLNLKPKRK</sequence>
<comment type="caution">
    <text evidence="7">The sequence shown here is derived from an EMBL/GenBank/DDBJ whole genome shotgun (WGS) entry which is preliminary data.</text>
</comment>
<evidence type="ECO:0000256" key="3">
    <source>
        <dbReference type="ARBA" id="ARBA00022801"/>
    </source>
</evidence>
<evidence type="ECO:0000256" key="2">
    <source>
        <dbReference type="ARBA" id="ARBA00009865"/>
    </source>
</evidence>
<name>A0A1Y1T0J6_9FLAO</name>
<dbReference type="STRING" id="1185767.IIF7_17472"/>
<organism evidence="7 8">
    <name type="scientific">Zunongwangia atlantica 22II14-10F7</name>
    <dbReference type="NCBI Taxonomy" id="1185767"/>
    <lineage>
        <taxon>Bacteria</taxon>
        <taxon>Pseudomonadati</taxon>
        <taxon>Bacteroidota</taxon>
        <taxon>Flavobacteriia</taxon>
        <taxon>Flavobacteriales</taxon>
        <taxon>Flavobacteriaceae</taxon>
        <taxon>Zunongwangia</taxon>
    </lineage>
</organism>
<accession>A0A1Y1T0J6</accession>
<comment type="pathway">
    <text evidence="1">Glycan metabolism; L-arabinan degradation.</text>
</comment>
<gene>
    <name evidence="7" type="ORF">IIF7_17472</name>
</gene>
<dbReference type="GO" id="GO:0004553">
    <property type="term" value="F:hydrolase activity, hydrolyzing O-glycosyl compounds"/>
    <property type="evidence" value="ECO:0007669"/>
    <property type="project" value="InterPro"/>
</dbReference>
<keyword evidence="6" id="KW-0732">Signal</keyword>
<dbReference type="Gene3D" id="2.115.10.20">
    <property type="entry name" value="Glycosyl hydrolase domain, family 43"/>
    <property type="match status" value="3"/>
</dbReference>
<dbReference type="PANTHER" id="PTHR43301">
    <property type="entry name" value="ARABINAN ENDO-1,5-ALPHA-L-ARABINOSIDASE"/>
    <property type="match status" value="1"/>
</dbReference>
<keyword evidence="3 5" id="KW-0378">Hydrolase</keyword>
<evidence type="ECO:0000256" key="6">
    <source>
        <dbReference type="SAM" id="SignalP"/>
    </source>
</evidence>
<dbReference type="SUPFAM" id="SSF75005">
    <property type="entry name" value="Arabinanase/levansucrase/invertase"/>
    <property type="match status" value="1"/>
</dbReference>
<dbReference type="RefSeq" id="WP_084842976.1">
    <property type="nucleotide sequence ID" value="NZ_ARYN01000018.1"/>
</dbReference>